<dbReference type="SUPFAM" id="SSF64438">
    <property type="entry name" value="CNF1/YfiH-like putative cysteine hydrolases"/>
    <property type="match status" value="1"/>
</dbReference>
<protein>
    <recommendedName>
        <fullName evidence="10">Purine nucleoside phosphorylase</fullName>
    </recommendedName>
</protein>
<evidence type="ECO:0000256" key="2">
    <source>
        <dbReference type="ARBA" id="ARBA00007353"/>
    </source>
</evidence>
<dbReference type="Proteomes" id="UP000824112">
    <property type="component" value="Unassembled WGS sequence"/>
</dbReference>
<keyword evidence="6" id="KW-0862">Zinc</keyword>
<accession>A0A9D1SCZ8</accession>
<dbReference type="AlphaFoldDB" id="A0A9D1SCZ8"/>
<name>A0A9D1SCZ8_9BACT</name>
<sequence length="258" mass="28144">MLSYPFDGSGNIFGFTTTRHGGVSGGSYASLNLGAFAGDDAGNVAENRNRLCLSIGIDRRRLFLPHQVHGSDLLYIDDAFLTLPEARKQELLDGKDAVITTVKNSCVGVTTADCVPVLLYCPQKGVVAAIHAGWKGTVARIASSCVRYMQERLHVIPENLYAVIGPSISVECFEVGEEVVERFREARYPDAVFRLNPHTGKTHIDLWQANRLDLEQSGLLPSRIAVAGICTRTHSSDFFSARKLGIASGRMVSGIFMR</sequence>
<dbReference type="GO" id="GO:0005507">
    <property type="term" value="F:copper ion binding"/>
    <property type="evidence" value="ECO:0007669"/>
    <property type="project" value="TreeGrafter"/>
</dbReference>
<comment type="catalytic activity">
    <reaction evidence="1">
        <text>inosine + phosphate = alpha-D-ribose 1-phosphate + hypoxanthine</text>
        <dbReference type="Rhea" id="RHEA:27646"/>
        <dbReference type="ChEBI" id="CHEBI:17368"/>
        <dbReference type="ChEBI" id="CHEBI:17596"/>
        <dbReference type="ChEBI" id="CHEBI:43474"/>
        <dbReference type="ChEBI" id="CHEBI:57720"/>
        <dbReference type="EC" id="2.4.2.1"/>
    </reaction>
    <physiologicalReaction direction="left-to-right" evidence="1">
        <dbReference type="Rhea" id="RHEA:27647"/>
    </physiologicalReaction>
</comment>
<evidence type="ECO:0000256" key="7">
    <source>
        <dbReference type="ARBA" id="ARBA00047989"/>
    </source>
</evidence>
<evidence type="ECO:0000256" key="5">
    <source>
        <dbReference type="ARBA" id="ARBA00022801"/>
    </source>
</evidence>
<dbReference type="GO" id="GO:0016787">
    <property type="term" value="F:hydrolase activity"/>
    <property type="evidence" value="ECO:0007669"/>
    <property type="project" value="UniProtKB-KW"/>
</dbReference>
<comment type="similarity">
    <text evidence="2 10">Belongs to the purine nucleoside phosphorylase YfiH/LACC1 family.</text>
</comment>
<reference evidence="11" key="1">
    <citation type="submission" date="2020-10" db="EMBL/GenBank/DDBJ databases">
        <authorList>
            <person name="Gilroy R."/>
        </authorList>
    </citation>
    <scope>NUCLEOTIDE SEQUENCE</scope>
    <source>
        <strain evidence="11">CHK158-818</strain>
    </source>
</reference>
<reference evidence="11" key="2">
    <citation type="journal article" date="2021" name="PeerJ">
        <title>Extensive microbial diversity within the chicken gut microbiome revealed by metagenomics and culture.</title>
        <authorList>
            <person name="Gilroy R."/>
            <person name="Ravi A."/>
            <person name="Getino M."/>
            <person name="Pursley I."/>
            <person name="Horton D.L."/>
            <person name="Alikhan N.F."/>
            <person name="Baker D."/>
            <person name="Gharbi K."/>
            <person name="Hall N."/>
            <person name="Watson M."/>
            <person name="Adriaenssens E.M."/>
            <person name="Foster-Nyarko E."/>
            <person name="Jarju S."/>
            <person name="Secka A."/>
            <person name="Antonio M."/>
            <person name="Oren A."/>
            <person name="Chaudhuri R.R."/>
            <person name="La Ragione R."/>
            <person name="Hildebrand F."/>
            <person name="Pallen M.J."/>
        </authorList>
    </citation>
    <scope>NUCLEOTIDE SEQUENCE</scope>
    <source>
        <strain evidence="11">CHK158-818</strain>
    </source>
</reference>
<evidence type="ECO:0000256" key="9">
    <source>
        <dbReference type="ARBA" id="ARBA00049893"/>
    </source>
</evidence>
<keyword evidence="3" id="KW-0808">Transferase</keyword>
<keyword evidence="5" id="KW-0378">Hydrolase</keyword>
<dbReference type="Gene3D" id="3.60.140.10">
    <property type="entry name" value="CNF1/YfiH-like putative cysteine hydrolases"/>
    <property type="match status" value="1"/>
</dbReference>
<evidence type="ECO:0000256" key="8">
    <source>
        <dbReference type="ARBA" id="ARBA00048968"/>
    </source>
</evidence>
<comment type="catalytic activity">
    <reaction evidence="9">
        <text>S-methyl-5'-thioadenosine + phosphate = 5-(methylsulfanyl)-alpha-D-ribose 1-phosphate + adenine</text>
        <dbReference type="Rhea" id="RHEA:11852"/>
        <dbReference type="ChEBI" id="CHEBI:16708"/>
        <dbReference type="ChEBI" id="CHEBI:17509"/>
        <dbReference type="ChEBI" id="CHEBI:43474"/>
        <dbReference type="ChEBI" id="CHEBI:58533"/>
        <dbReference type="EC" id="2.4.2.28"/>
    </reaction>
    <physiologicalReaction direction="left-to-right" evidence="9">
        <dbReference type="Rhea" id="RHEA:11853"/>
    </physiologicalReaction>
</comment>
<evidence type="ECO:0000313" key="12">
    <source>
        <dbReference type="Proteomes" id="UP000824112"/>
    </source>
</evidence>
<gene>
    <name evidence="11" type="primary">pgeF</name>
    <name evidence="11" type="ORF">IAB03_04520</name>
</gene>
<dbReference type="PANTHER" id="PTHR30616:SF2">
    <property type="entry name" value="PURINE NUCLEOSIDE PHOSPHORYLASE LACC1"/>
    <property type="match status" value="1"/>
</dbReference>
<evidence type="ECO:0000256" key="10">
    <source>
        <dbReference type="RuleBase" id="RU361274"/>
    </source>
</evidence>
<evidence type="ECO:0000256" key="4">
    <source>
        <dbReference type="ARBA" id="ARBA00022723"/>
    </source>
</evidence>
<dbReference type="GO" id="GO:0017061">
    <property type="term" value="F:S-methyl-5-thioadenosine phosphorylase activity"/>
    <property type="evidence" value="ECO:0007669"/>
    <property type="project" value="UniProtKB-EC"/>
</dbReference>
<organism evidence="11 12">
    <name type="scientific">Candidatus Gallibacteroides avistercoris</name>
    <dbReference type="NCBI Taxonomy" id="2840833"/>
    <lineage>
        <taxon>Bacteria</taxon>
        <taxon>Pseudomonadati</taxon>
        <taxon>Bacteroidota</taxon>
        <taxon>Bacteroidia</taxon>
        <taxon>Bacteroidales</taxon>
        <taxon>Bacteroidaceae</taxon>
        <taxon>Bacteroidaceae incertae sedis</taxon>
        <taxon>Candidatus Gallibacteroides</taxon>
    </lineage>
</organism>
<dbReference type="InterPro" id="IPR038371">
    <property type="entry name" value="Cu_polyphenol_OxRdtase_sf"/>
</dbReference>
<evidence type="ECO:0000256" key="6">
    <source>
        <dbReference type="ARBA" id="ARBA00022833"/>
    </source>
</evidence>
<evidence type="ECO:0000313" key="11">
    <source>
        <dbReference type="EMBL" id="HIU55058.1"/>
    </source>
</evidence>
<comment type="caution">
    <text evidence="11">The sequence shown here is derived from an EMBL/GenBank/DDBJ whole genome shotgun (WGS) entry which is preliminary data.</text>
</comment>
<comment type="catalytic activity">
    <reaction evidence="7">
        <text>adenosine + H2O + H(+) = inosine + NH4(+)</text>
        <dbReference type="Rhea" id="RHEA:24408"/>
        <dbReference type="ChEBI" id="CHEBI:15377"/>
        <dbReference type="ChEBI" id="CHEBI:15378"/>
        <dbReference type="ChEBI" id="CHEBI:16335"/>
        <dbReference type="ChEBI" id="CHEBI:17596"/>
        <dbReference type="ChEBI" id="CHEBI:28938"/>
        <dbReference type="EC" id="3.5.4.4"/>
    </reaction>
    <physiologicalReaction direction="left-to-right" evidence="7">
        <dbReference type="Rhea" id="RHEA:24409"/>
    </physiologicalReaction>
</comment>
<dbReference type="NCBIfam" id="TIGR00726">
    <property type="entry name" value="peptidoglycan editing factor PgeF"/>
    <property type="match status" value="1"/>
</dbReference>
<dbReference type="Pfam" id="PF02578">
    <property type="entry name" value="Cu-oxidase_4"/>
    <property type="match status" value="1"/>
</dbReference>
<dbReference type="InterPro" id="IPR011324">
    <property type="entry name" value="Cytotoxic_necrot_fac-like_cat"/>
</dbReference>
<evidence type="ECO:0000256" key="1">
    <source>
        <dbReference type="ARBA" id="ARBA00000553"/>
    </source>
</evidence>
<dbReference type="InterPro" id="IPR003730">
    <property type="entry name" value="Cu_polyphenol_OxRdtase"/>
</dbReference>
<keyword evidence="4" id="KW-0479">Metal-binding</keyword>
<dbReference type="EMBL" id="DVNA01000108">
    <property type="protein sequence ID" value="HIU55058.1"/>
    <property type="molecule type" value="Genomic_DNA"/>
</dbReference>
<dbReference type="PANTHER" id="PTHR30616">
    <property type="entry name" value="UNCHARACTERIZED PROTEIN YFIH"/>
    <property type="match status" value="1"/>
</dbReference>
<comment type="catalytic activity">
    <reaction evidence="8">
        <text>adenosine + phosphate = alpha-D-ribose 1-phosphate + adenine</text>
        <dbReference type="Rhea" id="RHEA:27642"/>
        <dbReference type="ChEBI" id="CHEBI:16335"/>
        <dbReference type="ChEBI" id="CHEBI:16708"/>
        <dbReference type="ChEBI" id="CHEBI:43474"/>
        <dbReference type="ChEBI" id="CHEBI:57720"/>
        <dbReference type="EC" id="2.4.2.1"/>
    </reaction>
    <physiologicalReaction direction="left-to-right" evidence="8">
        <dbReference type="Rhea" id="RHEA:27643"/>
    </physiologicalReaction>
</comment>
<proteinExistence type="inferred from homology"/>
<dbReference type="CDD" id="cd16833">
    <property type="entry name" value="YfiH"/>
    <property type="match status" value="1"/>
</dbReference>
<evidence type="ECO:0000256" key="3">
    <source>
        <dbReference type="ARBA" id="ARBA00022679"/>
    </source>
</evidence>